<dbReference type="SUPFAM" id="SSF52540">
    <property type="entry name" value="P-loop containing nucleoside triphosphate hydrolases"/>
    <property type="match status" value="1"/>
</dbReference>
<dbReference type="InterPro" id="IPR001806">
    <property type="entry name" value="Small_GTPase"/>
</dbReference>
<name>A0A8C5QPR2_9ANUR</name>
<dbReference type="CDD" id="cd00157">
    <property type="entry name" value="Rho"/>
    <property type="match status" value="1"/>
</dbReference>
<dbReference type="AlphaFoldDB" id="A0A8C5QPR2"/>
<dbReference type="GO" id="GO:0007264">
    <property type="term" value="P:small GTPase-mediated signal transduction"/>
    <property type="evidence" value="ECO:0007669"/>
    <property type="project" value="InterPro"/>
</dbReference>
<dbReference type="SMART" id="SM00173">
    <property type="entry name" value="RAS"/>
    <property type="match status" value="1"/>
</dbReference>
<comment type="similarity">
    <text evidence="1">Belongs to the small GTPase superfamily. Rho family.</text>
</comment>
<dbReference type="PROSITE" id="PS51419">
    <property type="entry name" value="RAB"/>
    <property type="match status" value="1"/>
</dbReference>
<dbReference type="PROSITE" id="PS51421">
    <property type="entry name" value="RAS"/>
    <property type="match status" value="1"/>
</dbReference>
<dbReference type="SMART" id="SM00175">
    <property type="entry name" value="RAB"/>
    <property type="match status" value="1"/>
</dbReference>
<evidence type="ECO:0000256" key="1">
    <source>
        <dbReference type="ARBA" id="ARBA00010142"/>
    </source>
</evidence>
<keyword evidence="5" id="KW-1185">Reference proteome</keyword>
<dbReference type="OrthoDB" id="8830751at2759"/>
<reference evidence="4" key="1">
    <citation type="submission" date="2025-08" db="UniProtKB">
        <authorList>
            <consortium name="Ensembl"/>
        </authorList>
    </citation>
    <scope>IDENTIFICATION</scope>
</reference>
<dbReference type="InterPro" id="IPR005225">
    <property type="entry name" value="Small_GTP-bd"/>
</dbReference>
<dbReference type="PANTHER" id="PTHR24072">
    <property type="entry name" value="RHO FAMILY GTPASE"/>
    <property type="match status" value="1"/>
</dbReference>
<dbReference type="InterPro" id="IPR003578">
    <property type="entry name" value="Small_GTPase_Rho"/>
</dbReference>
<dbReference type="Ensembl" id="ENSLLET00000042965.1">
    <property type="protein sequence ID" value="ENSLLEP00000041307.1"/>
    <property type="gene ID" value="ENSLLEG00000026286.1"/>
</dbReference>
<protein>
    <submittedName>
        <fullName evidence="4">Uncharacterized protein</fullName>
    </submittedName>
</protein>
<dbReference type="GO" id="GO:0005525">
    <property type="term" value="F:GTP binding"/>
    <property type="evidence" value="ECO:0007669"/>
    <property type="project" value="UniProtKB-KW"/>
</dbReference>
<dbReference type="NCBIfam" id="TIGR00231">
    <property type="entry name" value="small_GTP"/>
    <property type="match status" value="1"/>
</dbReference>
<dbReference type="Proteomes" id="UP000694569">
    <property type="component" value="Unplaced"/>
</dbReference>
<dbReference type="SMART" id="SM00174">
    <property type="entry name" value="RHO"/>
    <property type="match status" value="1"/>
</dbReference>
<proteinExistence type="inferred from homology"/>
<dbReference type="PROSITE" id="PS51420">
    <property type="entry name" value="RHO"/>
    <property type="match status" value="1"/>
</dbReference>
<dbReference type="Gene3D" id="3.40.50.300">
    <property type="entry name" value="P-loop containing nucleotide triphosphate hydrolases"/>
    <property type="match status" value="1"/>
</dbReference>
<dbReference type="Pfam" id="PF00071">
    <property type="entry name" value="Ras"/>
    <property type="match status" value="1"/>
</dbReference>
<evidence type="ECO:0000313" key="4">
    <source>
        <dbReference type="Ensembl" id="ENSLLEP00000041307.1"/>
    </source>
</evidence>
<sequence length="185" mass="21085">MWLFKCVVVGDSEVGKTCLLTRDINDTVLLHQMPLDLIVDGKSASLSLWDTSGNEDYDRLRPLSYPHTDIFLICFSLVNPASYENVFSKWSPEVKLYCRNTPIILVGTKLDLRDDEKIIENLNEMKMKPITYEEGQTLAQRIGAVKYLECSALMQEGLQMVFAEAIRATFRKEKTHSKGNNCIVM</sequence>
<evidence type="ECO:0000313" key="5">
    <source>
        <dbReference type="Proteomes" id="UP000694569"/>
    </source>
</evidence>
<dbReference type="GO" id="GO:0003924">
    <property type="term" value="F:GTPase activity"/>
    <property type="evidence" value="ECO:0007669"/>
    <property type="project" value="InterPro"/>
</dbReference>
<dbReference type="FunFam" id="3.40.50.300:FF:001179">
    <property type="entry name" value="Rho family GTPase"/>
    <property type="match status" value="1"/>
</dbReference>
<evidence type="ECO:0000256" key="3">
    <source>
        <dbReference type="ARBA" id="ARBA00023134"/>
    </source>
</evidence>
<organism evidence="4 5">
    <name type="scientific">Leptobrachium leishanense</name>
    <name type="common">Leishan spiny toad</name>
    <dbReference type="NCBI Taxonomy" id="445787"/>
    <lineage>
        <taxon>Eukaryota</taxon>
        <taxon>Metazoa</taxon>
        <taxon>Chordata</taxon>
        <taxon>Craniata</taxon>
        <taxon>Vertebrata</taxon>
        <taxon>Euteleostomi</taxon>
        <taxon>Amphibia</taxon>
        <taxon>Batrachia</taxon>
        <taxon>Anura</taxon>
        <taxon>Pelobatoidea</taxon>
        <taxon>Megophryidae</taxon>
        <taxon>Leptobrachium</taxon>
    </lineage>
</organism>
<dbReference type="GeneTree" id="ENSGT00940000153500"/>
<evidence type="ECO:0000256" key="2">
    <source>
        <dbReference type="ARBA" id="ARBA00022741"/>
    </source>
</evidence>
<keyword evidence="2" id="KW-0547">Nucleotide-binding</keyword>
<reference evidence="4" key="2">
    <citation type="submission" date="2025-09" db="UniProtKB">
        <authorList>
            <consortium name="Ensembl"/>
        </authorList>
    </citation>
    <scope>IDENTIFICATION</scope>
</reference>
<dbReference type="InterPro" id="IPR027417">
    <property type="entry name" value="P-loop_NTPase"/>
</dbReference>
<dbReference type="PRINTS" id="PR00449">
    <property type="entry name" value="RASTRNSFRMNG"/>
</dbReference>
<accession>A0A8C5QPR2</accession>
<keyword evidence="3" id="KW-0342">GTP-binding</keyword>